<keyword evidence="1" id="KW-0812">Transmembrane</keyword>
<accession>V5SER5</accession>
<sequence length="43" mass="5069">MSDDWKKDTPFPKHWLFYVVVKVGIVVMAVILSYYLAHSQGWI</sequence>
<proteinExistence type="predicted"/>
<organism evidence="2 3">
    <name type="scientific">Hyphomicrobium nitrativorans NL23</name>
    <dbReference type="NCBI Taxonomy" id="1029756"/>
    <lineage>
        <taxon>Bacteria</taxon>
        <taxon>Pseudomonadati</taxon>
        <taxon>Pseudomonadota</taxon>
        <taxon>Alphaproteobacteria</taxon>
        <taxon>Hyphomicrobiales</taxon>
        <taxon>Hyphomicrobiaceae</taxon>
        <taxon>Hyphomicrobium</taxon>
    </lineage>
</organism>
<keyword evidence="1" id="KW-0472">Membrane</keyword>
<evidence type="ECO:0000256" key="1">
    <source>
        <dbReference type="SAM" id="Phobius"/>
    </source>
</evidence>
<keyword evidence="3" id="KW-1185">Reference proteome</keyword>
<dbReference type="EMBL" id="CP006912">
    <property type="protein sequence ID" value="AHB48449.1"/>
    <property type="molecule type" value="Genomic_DNA"/>
</dbReference>
<dbReference type="KEGG" id="hni:W911_08670"/>
<dbReference type="AlphaFoldDB" id="V5SER5"/>
<dbReference type="RefSeq" id="WP_023787111.1">
    <property type="nucleotide sequence ID" value="NC_022997.1"/>
</dbReference>
<gene>
    <name evidence="2" type="ORF">W911_08670</name>
</gene>
<reference evidence="2 3" key="1">
    <citation type="journal article" date="2014" name="Genome Announc.">
        <title>Complete Genome Sequence of Hyphomicrobium nitrativorans Strain NL23, a Denitrifying Bacterium Isolated from Biofilm of a Methanol-Fed Denitrification System Treating Seawater at the Montreal Biodome.</title>
        <authorList>
            <person name="Martineau C."/>
            <person name="Villeneuve C."/>
            <person name="Mauffrey F."/>
            <person name="Villemur R."/>
        </authorList>
    </citation>
    <scope>NUCLEOTIDE SEQUENCE [LARGE SCALE GENOMIC DNA]</scope>
    <source>
        <strain evidence="2">NL23</strain>
    </source>
</reference>
<feature type="transmembrane region" description="Helical" evidence="1">
    <location>
        <begin position="15"/>
        <end position="37"/>
    </location>
</feature>
<evidence type="ECO:0000313" key="2">
    <source>
        <dbReference type="EMBL" id="AHB48449.1"/>
    </source>
</evidence>
<dbReference type="Proteomes" id="UP000018542">
    <property type="component" value="Chromosome"/>
</dbReference>
<dbReference type="HOGENOM" id="CLU_3234659_0_0_5"/>
<name>V5SER5_9HYPH</name>
<evidence type="ECO:0000313" key="3">
    <source>
        <dbReference type="Proteomes" id="UP000018542"/>
    </source>
</evidence>
<keyword evidence="1" id="KW-1133">Transmembrane helix</keyword>
<protein>
    <submittedName>
        <fullName evidence="2">Uncharacterized protein</fullName>
    </submittedName>
</protein>
<dbReference type="PATRIC" id="fig|1029756.8.peg.1812"/>